<sequence>MKPKLDASPRDGSTPNAGRRIVCAKFRAGPHPPPHSPAVTHAVASGVGAGEDRAEAGGWWRRPSRDASAMETFGKKDGRTAFGANSEGSTSRDKLGMGMGEEDEGSVWIIMDMLNDTAFDDFLRVLHRHAPTSCSSSFIARLLSTTEGSTPEVGYVFPPPGGSPYNVSPGLPGSAPRTSATTLTNSPHRKVEAVPDPKSSPYSGKAGVPYPEWRHTVVQRARRAGIGPIGRAMELVIFGSDDGDESPPDGDDLLSYLEMPQDQESPVVSPKRPTLAKGSSMDSHVNLSPTLWRDYLNDDSDSDSEGESEESEQEWEGWMADIPRQRRIQADTVERQLRHLTPDIEDYEDEDDSEIPWIQDEPVSDDAAGVPASDDGAADEPAFSMDERTTGKSRWDLFPQSRTITTYSSADSLIRKSIRPSRSRPRILGGSKSMAGVEFPSVRARSPLSSQVRASDDLSTSPGSGTSPPSRSGLPVRIPIPIRMRMTSVRGTQVEIGTSPPETATSRRLPSFLRKGAPTNESAPASQDTSPSQEKSQKLPAGPAPPSLVLTIPEPQTSGSSPSSLESIKFVTPDSEDGGD</sequence>
<evidence type="ECO:0000313" key="2">
    <source>
        <dbReference type="EMBL" id="KZT63417.1"/>
    </source>
</evidence>
<accession>A0A165KPM6</accession>
<feature type="compositionally biased region" description="Polar residues" evidence="1">
    <location>
        <begin position="280"/>
        <end position="289"/>
    </location>
</feature>
<evidence type="ECO:0000256" key="1">
    <source>
        <dbReference type="SAM" id="MobiDB-lite"/>
    </source>
</evidence>
<feature type="compositionally biased region" description="Low complexity" evidence="1">
    <location>
        <begin position="457"/>
        <end position="475"/>
    </location>
</feature>
<name>A0A165KPM6_9APHY</name>
<feature type="compositionally biased region" description="Acidic residues" evidence="1">
    <location>
        <begin position="297"/>
        <end position="315"/>
    </location>
</feature>
<dbReference type="OrthoDB" id="3225203at2759"/>
<feature type="compositionally biased region" description="Basic and acidic residues" evidence="1">
    <location>
        <begin position="385"/>
        <end position="395"/>
    </location>
</feature>
<evidence type="ECO:0000313" key="3">
    <source>
        <dbReference type="Proteomes" id="UP000076727"/>
    </source>
</evidence>
<feature type="compositionally biased region" description="Polar residues" evidence="1">
    <location>
        <begin position="176"/>
        <end position="186"/>
    </location>
</feature>
<feature type="region of interest" description="Disordered" evidence="1">
    <location>
        <begin position="413"/>
        <end position="432"/>
    </location>
</feature>
<feature type="compositionally biased region" description="Basic and acidic residues" evidence="1">
    <location>
        <begin position="328"/>
        <end position="342"/>
    </location>
</feature>
<feature type="region of interest" description="Disordered" evidence="1">
    <location>
        <begin position="26"/>
        <end position="59"/>
    </location>
</feature>
<feature type="region of interest" description="Disordered" evidence="1">
    <location>
        <begin position="1"/>
        <end position="20"/>
    </location>
</feature>
<organism evidence="2 3">
    <name type="scientific">Daedalea quercina L-15889</name>
    <dbReference type="NCBI Taxonomy" id="1314783"/>
    <lineage>
        <taxon>Eukaryota</taxon>
        <taxon>Fungi</taxon>
        <taxon>Dikarya</taxon>
        <taxon>Basidiomycota</taxon>
        <taxon>Agaricomycotina</taxon>
        <taxon>Agaricomycetes</taxon>
        <taxon>Polyporales</taxon>
        <taxon>Fomitopsis</taxon>
    </lineage>
</organism>
<gene>
    <name evidence="2" type="ORF">DAEQUDRAFT_133815</name>
</gene>
<dbReference type="STRING" id="1314783.A0A165KPM6"/>
<feature type="compositionally biased region" description="Acidic residues" evidence="1">
    <location>
        <begin position="343"/>
        <end position="354"/>
    </location>
</feature>
<feature type="region of interest" description="Disordered" evidence="1">
    <location>
        <begin position="167"/>
        <end position="207"/>
    </location>
</feature>
<reference evidence="2 3" key="1">
    <citation type="journal article" date="2016" name="Mol. Biol. Evol.">
        <title>Comparative Genomics of Early-Diverging Mushroom-Forming Fungi Provides Insights into the Origins of Lignocellulose Decay Capabilities.</title>
        <authorList>
            <person name="Nagy L.G."/>
            <person name="Riley R."/>
            <person name="Tritt A."/>
            <person name="Adam C."/>
            <person name="Daum C."/>
            <person name="Floudas D."/>
            <person name="Sun H."/>
            <person name="Yadav J.S."/>
            <person name="Pangilinan J."/>
            <person name="Larsson K.H."/>
            <person name="Matsuura K."/>
            <person name="Barry K."/>
            <person name="Labutti K."/>
            <person name="Kuo R."/>
            <person name="Ohm R.A."/>
            <person name="Bhattacharya S.S."/>
            <person name="Shirouzu T."/>
            <person name="Yoshinaga Y."/>
            <person name="Martin F.M."/>
            <person name="Grigoriev I.V."/>
            <person name="Hibbett D.S."/>
        </authorList>
    </citation>
    <scope>NUCLEOTIDE SEQUENCE [LARGE SCALE GENOMIC DNA]</scope>
    <source>
        <strain evidence="2 3">L-15889</strain>
    </source>
</reference>
<feature type="region of interest" description="Disordered" evidence="1">
    <location>
        <begin position="239"/>
        <end position="397"/>
    </location>
</feature>
<feature type="region of interest" description="Disordered" evidence="1">
    <location>
        <begin position="438"/>
        <end position="580"/>
    </location>
</feature>
<feature type="compositionally biased region" description="Basic residues" evidence="1">
    <location>
        <begin position="416"/>
        <end position="425"/>
    </location>
</feature>
<dbReference type="EMBL" id="KV429187">
    <property type="protein sequence ID" value="KZT63417.1"/>
    <property type="molecule type" value="Genomic_DNA"/>
</dbReference>
<protein>
    <submittedName>
        <fullName evidence="2">Uncharacterized protein</fullName>
    </submittedName>
</protein>
<keyword evidence="3" id="KW-1185">Reference proteome</keyword>
<feature type="region of interest" description="Disordered" evidence="1">
    <location>
        <begin position="77"/>
        <end position="99"/>
    </location>
</feature>
<feature type="compositionally biased region" description="Polar residues" evidence="1">
    <location>
        <begin position="554"/>
        <end position="566"/>
    </location>
</feature>
<feature type="compositionally biased region" description="Polar residues" evidence="1">
    <location>
        <begin position="519"/>
        <end position="534"/>
    </location>
</feature>
<dbReference type="Proteomes" id="UP000076727">
    <property type="component" value="Unassembled WGS sequence"/>
</dbReference>
<dbReference type="AlphaFoldDB" id="A0A165KPM6"/>
<proteinExistence type="predicted"/>
<feature type="compositionally biased region" description="Acidic residues" evidence="1">
    <location>
        <begin position="241"/>
        <end position="252"/>
    </location>
</feature>